<proteinExistence type="predicted"/>
<sequence>MQLFINILPKNKKRLSMFDSNFDFNTNSHTHTVETNHVPIVQPMFYERTVGCPVPVPSPVPIGIPIDRPVGIPVQVKCPVPVPVPQPIFIRQPIIVRQRFHPYDVPFFVCSETRIEDDPCCHKSDIILVKKSQITIFSGNYHKFLIDFYIQIFTRYVQRSLNFTT</sequence>
<comment type="caution">
    <text evidence="1">The sequence shown here is derived from an EMBL/GenBank/DDBJ whole genome shotgun (WGS) entry which is preliminary data.</text>
</comment>
<dbReference type="Proteomes" id="UP000276133">
    <property type="component" value="Unassembled WGS sequence"/>
</dbReference>
<dbReference type="AlphaFoldDB" id="A0A3M7SZ88"/>
<keyword evidence="2" id="KW-1185">Reference proteome</keyword>
<protein>
    <submittedName>
        <fullName evidence="1">Uncharacterized protein</fullName>
    </submittedName>
</protein>
<reference evidence="1 2" key="1">
    <citation type="journal article" date="2018" name="Sci. Rep.">
        <title>Genomic signatures of local adaptation to the degree of environmental predictability in rotifers.</title>
        <authorList>
            <person name="Franch-Gras L."/>
            <person name="Hahn C."/>
            <person name="Garcia-Roger E.M."/>
            <person name="Carmona M.J."/>
            <person name="Serra M."/>
            <person name="Gomez A."/>
        </authorList>
    </citation>
    <scope>NUCLEOTIDE SEQUENCE [LARGE SCALE GENOMIC DNA]</scope>
    <source>
        <strain evidence="1">HYR1</strain>
    </source>
</reference>
<dbReference type="EMBL" id="REGN01000561">
    <property type="protein sequence ID" value="RNA41056.1"/>
    <property type="molecule type" value="Genomic_DNA"/>
</dbReference>
<gene>
    <name evidence="1" type="ORF">BpHYR1_035055</name>
</gene>
<organism evidence="1 2">
    <name type="scientific">Brachionus plicatilis</name>
    <name type="common">Marine rotifer</name>
    <name type="synonym">Brachionus muelleri</name>
    <dbReference type="NCBI Taxonomy" id="10195"/>
    <lineage>
        <taxon>Eukaryota</taxon>
        <taxon>Metazoa</taxon>
        <taxon>Spiralia</taxon>
        <taxon>Gnathifera</taxon>
        <taxon>Rotifera</taxon>
        <taxon>Eurotatoria</taxon>
        <taxon>Monogononta</taxon>
        <taxon>Pseudotrocha</taxon>
        <taxon>Ploima</taxon>
        <taxon>Brachionidae</taxon>
        <taxon>Brachionus</taxon>
    </lineage>
</organism>
<name>A0A3M7SZ88_BRAPC</name>
<evidence type="ECO:0000313" key="2">
    <source>
        <dbReference type="Proteomes" id="UP000276133"/>
    </source>
</evidence>
<accession>A0A3M7SZ88</accession>
<evidence type="ECO:0000313" key="1">
    <source>
        <dbReference type="EMBL" id="RNA41056.1"/>
    </source>
</evidence>